<organism evidence="4 5">
    <name type="scientific">Trichinella papuae</name>
    <dbReference type="NCBI Taxonomy" id="268474"/>
    <lineage>
        <taxon>Eukaryota</taxon>
        <taxon>Metazoa</taxon>
        <taxon>Ecdysozoa</taxon>
        <taxon>Nematoda</taxon>
        <taxon>Enoplea</taxon>
        <taxon>Dorylaimia</taxon>
        <taxon>Trichinellida</taxon>
        <taxon>Trichinellidae</taxon>
        <taxon>Trichinella</taxon>
    </lineage>
</organism>
<dbReference type="EMBL" id="JYDO01000089">
    <property type="protein sequence ID" value="KRZ71795.1"/>
    <property type="molecule type" value="Genomic_DNA"/>
</dbReference>
<feature type="compositionally biased region" description="Basic residues" evidence="1">
    <location>
        <begin position="669"/>
        <end position="680"/>
    </location>
</feature>
<keyword evidence="5" id="KW-1185">Reference proteome</keyword>
<feature type="region of interest" description="Disordered" evidence="1">
    <location>
        <begin position="669"/>
        <end position="695"/>
    </location>
</feature>
<feature type="transmembrane region" description="Helical" evidence="2">
    <location>
        <begin position="646"/>
        <end position="666"/>
    </location>
</feature>
<dbReference type="Proteomes" id="UP000054843">
    <property type="component" value="Unassembled WGS sequence"/>
</dbReference>
<feature type="region of interest" description="Disordered" evidence="1">
    <location>
        <begin position="752"/>
        <end position="830"/>
    </location>
</feature>
<name>A0A0V1MJI5_9BILA</name>
<keyword evidence="2" id="KW-1133">Transmembrane helix</keyword>
<feature type="compositionally biased region" description="Polar residues" evidence="1">
    <location>
        <begin position="752"/>
        <end position="762"/>
    </location>
</feature>
<sequence>MKIESVMVKFAILILLLLCKQGSMNKKETTCPFETDSSIYGYKIHSCFTLVQVNLQTLMQTIDDADAYCKNWFKNGQMAVFTAVDKQIVEPLKWSPSNVELKILNGGRLRLKKINQLTSGTVRYTFQMFTSTSAGNIYTFNRMNSVNENNSWSMIVPEFKLLRYDKNLENILNDENIGKDICTTIVKSNNANGYSVGRSFLCSDIQSNSYWNSIICKHHPYENCLLQSVVKCKTISPQECILINGTQIARNATQPYGKQCNISEMVEKQYKINCPCKFDEIVCMNKLINSAQLSSNDDEFCECPLEYCKYDPNCNSTPKMCKMNKSNGTFQCLCPPSLHQGVIHKNLTEPQIQEEKFEKVLKSMTETSTNVTNKDNGIEKQKTTLANIDNSSTVTTSSTVTATHTATINSVSQTRNITKPRLEGFHIYSLFSLKSKDNSHNLSPNNSQLIYLESSGVVILPKLINPIETEHATTFIYLNTLSRMSLENYTVITNRCGYLQLQGNASNEYKPEYFHIKGKLNDKNIVFYLENSTADKRSACWQNFDNKELILFINGSARIKPFSAATVKTEEKQNEVPMYTIAFSGEIILKNSRFDLKWHTKPTNEMSKEQFFADPNLKETKSNKTVVRGNDRKEDFKLFNMSIIEIIIIVCIAFLLILLISTKLHVQQKNKKKKKNKKKDNKQQYDQCENGNSSQREEMLYETLNSDKAFEFIKSPNNPMTDYDDYSKSIKSYHTIYQKNAKFCISQTAISSETESTKTSDPMSDGKSIEASNFKTDTDTNETATAIETDEDSDSSEVSVSTQTEETSTSLNSDTDQSKQSKKDDETKANCSEIEKVCPEIKICPQNEKTQNSRSEVIKVSSKGNVTTWRSYIS</sequence>
<proteinExistence type="predicted"/>
<evidence type="ECO:0000256" key="1">
    <source>
        <dbReference type="SAM" id="MobiDB-lite"/>
    </source>
</evidence>
<dbReference type="OrthoDB" id="10340714at2759"/>
<evidence type="ECO:0000313" key="4">
    <source>
        <dbReference type="EMBL" id="KRZ71795.1"/>
    </source>
</evidence>
<accession>A0A0V1MJI5</accession>
<comment type="caution">
    <text evidence="4">The sequence shown here is derived from an EMBL/GenBank/DDBJ whole genome shotgun (WGS) entry which is preliminary data.</text>
</comment>
<evidence type="ECO:0000256" key="2">
    <source>
        <dbReference type="SAM" id="Phobius"/>
    </source>
</evidence>
<keyword evidence="2" id="KW-0472">Membrane</keyword>
<feature type="compositionally biased region" description="Polar residues" evidence="1">
    <location>
        <begin position="770"/>
        <end position="786"/>
    </location>
</feature>
<keyword evidence="2" id="KW-0812">Transmembrane</keyword>
<evidence type="ECO:0000313" key="5">
    <source>
        <dbReference type="Proteomes" id="UP000054843"/>
    </source>
</evidence>
<feature type="compositionally biased region" description="Low complexity" evidence="1">
    <location>
        <begin position="796"/>
        <end position="815"/>
    </location>
</feature>
<feature type="chain" id="PRO_5006882605" description="EGF-like domain-containing protein" evidence="3">
    <location>
        <begin position="25"/>
        <end position="874"/>
    </location>
</feature>
<feature type="compositionally biased region" description="Basic and acidic residues" evidence="1">
    <location>
        <begin position="816"/>
        <end position="830"/>
    </location>
</feature>
<dbReference type="AlphaFoldDB" id="A0A0V1MJI5"/>
<protein>
    <recommendedName>
        <fullName evidence="6">EGF-like domain-containing protein</fullName>
    </recommendedName>
</protein>
<evidence type="ECO:0008006" key="6">
    <source>
        <dbReference type="Google" id="ProtNLM"/>
    </source>
</evidence>
<dbReference type="STRING" id="268474.A0A0V1MJI5"/>
<feature type="signal peptide" evidence="3">
    <location>
        <begin position="1"/>
        <end position="24"/>
    </location>
</feature>
<gene>
    <name evidence="4" type="ORF">T10_11151</name>
</gene>
<keyword evidence="3" id="KW-0732">Signal</keyword>
<evidence type="ECO:0000256" key="3">
    <source>
        <dbReference type="SAM" id="SignalP"/>
    </source>
</evidence>
<feature type="compositionally biased region" description="Polar residues" evidence="1">
    <location>
        <begin position="685"/>
        <end position="694"/>
    </location>
</feature>
<reference evidence="4 5" key="1">
    <citation type="submission" date="2015-01" db="EMBL/GenBank/DDBJ databases">
        <title>Evolution of Trichinella species and genotypes.</title>
        <authorList>
            <person name="Korhonen P.K."/>
            <person name="Edoardo P."/>
            <person name="Giuseppe L.R."/>
            <person name="Gasser R.B."/>
        </authorList>
    </citation>
    <scope>NUCLEOTIDE SEQUENCE [LARGE SCALE GENOMIC DNA]</scope>
    <source>
        <strain evidence="4">ISS1980</strain>
    </source>
</reference>